<protein>
    <submittedName>
        <fullName evidence="1">Uncharacterized protein</fullName>
    </submittedName>
</protein>
<dbReference type="AlphaFoldDB" id="A0A6S6T8H5"/>
<gene>
    <name evidence="1" type="ORF">HELGO_WM4132</name>
</gene>
<reference evidence="1" key="1">
    <citation type="submission" date="2020-01" db="EMBL/GenBank/DDBJ databases">
        <authorList>
            <person name="Meier V. D."/>
            <person name="Meier V D."/>
        </authorList>
    </citation>
    <scope>NUCLEOTIDE SEQUENCE</scope>
    <source>
        <strain evidence="1">HLG_WM_MAG_05</strain>
    </source>
</reference>
<evidence type="ECO:0000313" key="1">
    <source>
        <dbReference type="EMBL" id="CAA6812888.1"/>
    </source>
</evidence>
<proteinExistence type="predicted"/>
<organism evidence="1">
    <name type="scientific">uncultured Sulfurovum sp</name>
    <dbReference type="NCBI Taxonomy" id="269237"/>
    <lineage>
        <taxon>Bacteria</taxon>
        <taxon>Pseudomonadati</taxon>
        <taxon>Campylobacterota</taxon>
        <taxon>Epsilonproteobacteria</taxon>
        <taxon>Campylobacterales</taxon>
        <taxon>Sulfurovaceae</taxon>
        <taxon>Sulfurovum</taxon>
        <taxon>environmental samples</taxon>
    </lineage>
</organism>
<name>A0A6S6T8H5_9BACT</name>
<dbReference type="EMBL" id="CACVAU010000042">
    <property type="protein sequence ID" value="CAA6812888.1"/>
    <property type="molecule type" value="Genomic_DNA"/>
</dbReference>
<sequence length="66" mass="7340">MIKDILDGTKEVAGELSRGMIESCKEISIKSNILFADIEVKLMGSYEEIEAYEKAKASNVVNETEK</sequence>
<accession>A0A6S6T8H5</accession>